<comment type="caution">
    <text evidence="6">The sequence shown here is derived from an EMBL/GenBank/DDBJ whole genome shotgun (WGS) entry which is preliminary data.</text>
</comment>
<dbReference type="PANTHER" id="PTHR11960">
    <property type="entry name" value="EUKARYOTIC TRANSLATION INITIATION FACTOR 4E RELATED"/>
    <property type="match status" value="1"/>
</dbReference>
<keyword evidence="2" id="KW-0396">Initiation factor</keyword>
<keyword evidence="5" id="KW-0648">Protein biosynthesis</keyword>
<dbReference type="GO" id="GO:0003743">
    <property type="term" value="F:translation initiation factor activity"/>
    <property type="evidence" value="ECO:0007669"/>
    <property type="project" value="UniProtKB-KW"/>
</dbReference>
<proteinExistence type="inferred from homology"/>
<keyword evidence="7" id="KW-1185">Reference proteome</keyword>
<evidence type="ECO:0000256" key="5">
    <source>
        <dbReference type="ARBA" id="ARBA00022917"/>
    </source>
</evidence>
<dbReference type="EMBL" id="CAJVCH010571237">
    <property type="protein sequence ID" value="CAG7836998.1"/>
    <property type="molecule type" value="Genomic_DNA"/>
</dbReference>
<evidence type="ECO:0000256" key="4">
    <source>
        <dbReference type="ARBA" id="ARBA00022884"/>
    </source>
</evidence>
<dbReference type="Proteomes" id="UP000708208">
    <property type="component" value="Unassembled WGS sequence"/>
</dbReference>
<accession>A0A8J2PMY4</accession>
<comment type="similarity">
    <text evidence="1">Belongs to the eukaryotic initiation factor 4E family.</text>
</comment>
<sequence length="181" mass="21167">MTRALFLISEKQSRGWERAWELQKWERHSTGRIASSVAQRVEFLLASELRPGCSYFVFKDGLKPMWEDEGNRRGGRWLMSFDRKNRSSVTALDDKWLELLLCLIGEAFDVDGEDICGAAVDVRLKFDKINVWTKNYDNKKRILRIGKIIKERLALNEIQLTYEKHSDTQSKARSHPPMYTI</sequence>
<organism evidence="6 7">
    <name type="scientific">Allacma fusca</name>
    <dbReference type="NCBI Taxonomy" id="39272"/>
    <lineage>
        <taxon>Eukaryota</taxon>
        <taxon>Metazoa</taxon>
        <taxon>Ecdysozoa</taxon>
        <taxon>Arthropoda</taxon>
        <taxon>Hexapoda</taxon>
        <taxon>Collembola</taxon>
        <taxon>Symphypleona</taxon>
        <taxon>Sminthuridae</taxon>
        <taxon>Allacma</taxon>
    </lineage>
</organism>
<keyword evidence="4" id="KW-0694">RNA-binding</keyword>
<dbReference type="AlphaFoldDB" id="A0A8J2PMY4"/>
<name>A0A8J2PMY4_9HEXA</name>
<dbReference type="OrthoDB" id="590761at2759"/>
<evidence type="ECO:0000313" key="7">
    <source>
        <dbReference type="Proteomes" id="UP000708208"/>
    </source>
</evidence>
<keyword evidence="3" id="KW-0810">Translation regulation</keyword>
<dbReference type="PANTHER" id="PTHR11960:SF8">
    <property type="entry name" value="EUKARYOTIC TRANSLATION INITIATION FACTOR 4E1-RELATED"/>
    <property type="match status" value="1"/>
</dbReference>
<gene>
    <name evidence="6" type="ORF">AFUS01_LOCUS46178</name>
</gene>
<evidence type="ECO:0000256" key="2">
    <source>
        <dbReference type="ARBA" id="ARBA00022540"/>
    </source>
</evidence>
<evidence type="ECO:0000313" key="6">
    <source>
        <dbReference type="EMBL" id="CAG7836998.1"/>
    </source>
</evidence>
<evidence type="ECO:0000256" key="1">
    <source>
        <dbReference type="ARBA" id="ARBA00009860"/>
    </source>
</evidence>
<dbReference type="GO" id="GO:0006417">
    <property type="term" value="P:regulation of translation"/>
    <property type="evidence" value="ECO:0007669"/>
    <property type="project" value="UniProtKB-KW"/>
</dbReference>
<dbReference type="InterPro" id="IPR001040">
    <property type="entry name" value="TIF_eIF_4E"/>
</dbReference>
<dbReference type="GO" id="GO:0016281">
    <property type="term" value="C:eukaryotic translation initiation factor 4F complex"/>
    <property type="evidence" value="ECO:0007669"/>
    <property type="project" value="TreeGrafter"/>
</dbReference>
<dbReference type="GO" id="GO:0000340">
    <property type="term" value="F:RNA 7-methylguanosine cap binding"/>
    <property type="evidence" value="ECO:0007669"/>
    <property type="project" value="TreeGrafter"/>
</dbReference>
<reference evidence="6" key="1">
    <citation type="submission" date="2021-06" db="EMBL/GenBank/DDBJ databases">
        <authorList>
            <person name="Hodson N. C."/>
            <person name="Mongue J. A."/>
            <person name="Jaron S. K."/>
        </authorList>
    </citation>
    <scope>NUCLEOTIDE SEQUENCE</scope>
</reference>
<dbReference type="Pfam" id="PF01652">
    <property type="entry name" value="IF4E"/>
    <property type="match status" value="1"/>
</dbReference>
<protein>
    <submittedName>
        <fullName evidence="6">Uncharacterized protein</fullName>
    </submittedName>
</protein>
<evidence type="ECO:0000256" key="3">
    <source>
        <dbReference type="ARBA" id="ARBA00022845"/>
    </source>
</evidence>